<keyword evidence="6" id="KW-1185">Reference proteome</keyword>
<dbReference type="EMBL" id="CAJNOL010009880">
    <property type="protein sequence ID" value="CAF1646235.1"/>
    <property type="molecule type" value="Genomic_DNA"/>
</dbReference>
<accession>A0A815RF50</accession>
<evidence type="ECO:0000313" key="2">
    <source>
        <dbReference type="EMBL" id="CAF1475065.1"/>
    </source>
</evidence>
<evidence type="ECO:0000313" key="1">
    <source>
        <dbReference type="EMBL" id="CAF1428808.1"/>
    </source>
</evidence>
<comment type="caution">
    <text evidence="2">The sequence shown here is derived from an EMBL/GenBank/DDBJ whole genome shotgun (WGS) entry which is preliminary data.</text>
</comment>
<dbReference type="CDD" id="cd22744">
    <property type="entry name" value="OTU"/>
    <property type="match status" value="1"/>
</dbReference>
<dbReference type="Proteomes" id="UP000663864">
    <property type="component" value="Unassembled WGS sequence"/>
</dbReference>
<dbReference type="Proteomes" id="UP000663854">
    <property type="component" value="Unassembled WGS sequence"/>
</dbReference>
<dbReference type="Proteomes" id="UP000663836">
    <property type="component" value="Unassembled WGS sequence"/>
</dbReference>
<evidence type="ECO:0000313" key="5">
    <source>
        <dbReference type="Proteomes" id="UP000663854"/>
    </source>
</evidence>
<protein>
    <recommendedName>
        <fullName evidence="7">OTU domain-containing protein</fullName>
    </recommendedName>
</protein>
<organism evidence="2 5">
    <name type="scientific">Rotaria sordida</name>
    <dbReference type="NCBI Taxonomy" id="392033"/>
    <lineage>
        <taxon>Eukaryota</taxon>
        <taxon>Metazoa</taxon>
        <taxon>Spiralia</taxon>
        <taxon>Gnathifera</taxon>
        <taxon>Rotifera</taxon>
        <taxon>Eurotatoria</taxon>
        <taxon>Bdelloidea</taxon>
        <taxon>Philodinida</taxon>
        <taxon>Philodinidae</taxon>
        <taxon>Rotaria</taxon>
    </lineage>
</organism>
<dbReference type="EMBL" id="CAJNOT010004356">
    <property type="protein sequence ID" value="CAF1428808.1"/>
    <property type="molecule type" value="Genomic_DNA"/>
</dbReference>
<dbReference type="EMBL" id="CAJNOH010008197">
    <property type="protein sequence ID" value="CAF1475065.1"/>
    <property type="molecule type" value="Genomic_DNA"/>
</dbReference>
<evidence type="ECO:0008006" key="7">
    <source>
        <dbReference type="Google" id="ProtNLM"/>
    </source>
</evidence>
<dbReference type="Proteomes" id="UP000663870">
    <property type="component" value="Unassembled WGS sequence"/>
</dbReference>
<evidence type="ECO:0000313" key="3">
    <source>
        <dbReference type="EMBL" id="CAF1646235.1"/>
    </source>
</evidence>
<evidence type="ECO:0000313" key="4">
    <source>
        <dbReference type="EMBL" id="CAF4101019.1"/>
    </source>
</evidence>
<name>A0A815RF50_9BILA</name>
<dbReference type="EMBL" id="CAJOBD010007991">
    <property type="protein sequence ID" value="CAF4101019.1"/>
    <property type="molecule type" value="Genomic_DNA"/>
</dbReference>
<dbReference type="AlphaFoldDB" id="A0A815RF50"/>
<proteinExistence type="predicted"/>
<gene>
    <name evidence="4" type="ORF">JBS370_LOCUS31729</name>
    <name evidence="3" type="ORF">JXQ802_LOCUS53926</name>
    <name evidence="2" type="ORF">PYM288_LOCUS37509</name>
    <name evidence="1" type="ORF">ZHD862_LOCUS34281</name>
</gene>
<evidence type="ECO:0000313" key="6">
    <source>
        <dbReference type="Proteomes" id="UP000663870"/>
    </source>
</evidence>
<reference evidence="2" key="1">
    <citation type="submission" date="2021-02" db="EMBL/GenBank/DDBJ databases">
        <authorList>
            <person name="Nowell W R."/>
        </authorList>
    </citation>
    <scope>NUCLEOTIDE SEQUENCE</scope>
</reference>
<sequence length="203" mass="23419">MEYLMKLKIFRRSYSVVEYKVSRLLEPNSEGIRSRIELLGELISSKKLGSIPDVYDQMKDIIAVTERNDRFQSDSDGLQQPDVFHSELRERAIEQVLSDIDYYSTVSRPGEKVSENELRDWAKSMADPNTYGDEMANMAIADRYRIQLVIFRAGELLTVVDPRDGNVEHRACLVNVGTHYKALLPRSELEMARKNSERLSKQN</sequence>
<dbReference type="Gene3D" id="3.90.70.80">
    <property type="match status" value="1"/>
</dbReference>